<accession>A0A9P6G625</accession>
<name>A0A9P6G625_9PLEO</name>
<dbReference type="Proteomes" id="UP000756921">
    <property type="component" value="Unassembled WGS sequence"/>
</dbReference>
<feature type="compositionally biased region" description="Acidic residues" evidence="1">
    <location>
        <begin position="155"/>
        <end position="170"/>
    </location>
</feature>
<feature type="compositionally biased region" description="Acidic residues" evidence="1">
    <location>
        <begin position="241"/>
        <end position="259"/>
    </location>
</feature>
<gene>
    <name evidence="2" type="ORF">PMIN01_13552</name>
</gene>
<reference evidence="2" key="1">
    <citation type="journal article" date="2020" name="Mol. Plant Microbe Interact.">
        <title>Genome Sequence of the Biocontrol Agent Coniothyrium minitans strain Conio (IMI 134523).</title>
        <authorList>
            <person name="Patel D."/>
            <person name="Shittu T.A."/>
            <person name="Baroncelli R."/>
            <person name="Muthumeenakshi S."/>
            <person name="Osborne T.H."/>
            <person name="Janganan T.K."/>
            <person name="Sreenivasaprasad S."/>
        </authorList>
    </citation>
    <scope>NUCLEOTIDE SEQUENCE</scope>
    <source>
        <strain evidence="2">Conio</strain>
    </source>
</reference>
<feature type="region of interest" description="Disordered" evidence="1">
    <location>
        <begin position="61"/>
        <end position="98"/>
    </location>
</feature>
<protein>
    <submittedName>
        <fullName evidence="2">Uncharacterized protein</fullName>
    </submittedName>
</protein>
<evidence type="ECO:0000256" key="1">
    <source>
        <dbReference type="SAM" id="MobiDB-lite"/>
    </source>
</evidence>
<keyword evidence="3" id="KW-1185">Reference proteome</keyword>
<evidence type="ECO:0000313" key="3">
    <source>
        <dbReference type="Proteomes" id="UP000756921"/>
    </source>
</evidence>
<dbReference type="EMBL" id="WJXW01000020">
    <property type="protein sequence ID" value="KAF9728419.1"/>
    <property type="molecule type" value="Genomic_DNA"/>
</dbReference>
<dbReference type="OrthoDB" id="3962226at2759"/>
<feature type="compositionally biased region" description="Low complexity" evidence="1">
    <location>
        <begin position="287"/>
        <end position="296"/>
    </location>
</feature>
<organism evidence="2 3">
    <name type="scientific">Paraphaeosphaeria minitans</name>
    <dbReference type="NCBI Taxonomy" id="565426"/>
    <lineage>
        <taxon>Eukaryota</taxon>
        <taxon>Fungi</taxon>
        <taxon>Dikarya</taxon>
        <taxon>Ascomycota</taxon>
        <taxon>Pezizomycotina</taxon>
        <taxon>Dothideomycetes</taxon>
        <taxon>Pleosporomycetidae</taxon>
        <taxon>Pleosporales</taxon>
        <taxon>Massarineae</taxon>
        <taxon>Didymosphaeriaceae</taxon>
        <taxon>Paraphaeosphaeria</taxon>
    </lineage>
</organism>
<feature type="compositionally biased region" description="Acidic residues" evidence="1">
    <location>
        <begin position="271"/>
        <end position="286"/>
    </location>
</feature>
<feature type="region of interest" description="Disordered" evidence="1">
    <location>
        <begin position="126"/>
        <end position="330"/>
    </location>
</feature>
<sequence>MNPTWNSVYQSDTKSLKLQIRAAKELWRRAERGLQMHRNVHIEFPGAQPLKARKTHSFCRPENSLYLKSSSKARNRPRQKRDPSLDEPPILPVEPAEPVSHVEPVSYVETQVKAGLNKDRQSIQLARATSEDTEMTEVETPQMETGATEGCPIMLDDDSGEDTDTEDEDEAGKPIPSKNHPEEDIDAEDGQQPITNDDGSENMDTEGPVEGTDADAGEQPIIYGGSKEDMDTAGQEQPVSNDDDFEDMDAEGSEEDVDNANEQHPISNDAGFEDMDAEGSEEDMDTADQQQPTTTDNGSEGTDAEGSEEATDEGMHPDAQSKRNARRSQLSQHLDDMVDWTSAAHKENIEDMFRMEWVTTQKLWAEYECEVFHGYELLSGFSDSMIRLSSQDDENLRRGKAHKLCRRWEDIQQGLLPVLRRFGKALVRLQELEAERESGAITMGDGDENDDDYVPKGRSARKS</sequence>
<dbReference type="AlphaFoldDB" id="A0A9P6G625"/>
<feature type="compositionally biased region" description="Acidic residues" evidence="1">
    <location>
        <begin position="302"/>
        <end position="312"/>
    </location>
</feature>
<comment type="caution">
    <text evidence="2">The sequence shown here is derived from an EMBL/GenBank/DDBJ whole genome shotgun (WGS) entry which is preliminary data.</text>
</comment>
<feature type="region of interest" description="Disordered" evidence="1">
    <location>
        <begin position="437"/>
        <end position="463"/>
    </location>
</feature>
<evidence type="ECO:0000313" key="2">
    <source>
        <dbReference type="EMBL" id="KAF9728419.1"/>
    </source>
</evidence>
<proteinExistence type="predicted"/>